<comment type="caution">
    <text evidence="1">The sequence shown here is derived from an EMBL/GenBank/DDBJ whole genome shotgun (WGS) entry which is preliminary data.</text>
</comment>
<name>A0A0C1MZT9_9RICK</name>
<protein>
    <recommendedName>
        <fullName evidence="3">Transposase</fullName>
    </recommendedName>
</protein>
<proteinExistence type="predicted"/>
<organism evidence="1 2">
    <name type="scientific">Candidatus Jidaibacter acanthamoebae</name>
    <dbReference type="NCBI Taxonomy" id="86105"/>
    <lineage>
        <taxon>Bacteria</taxon>
        <taxon>Pseudomonadati</taxon>
        <taxon>Pseudomonadota</taxon>
        <taxon>Alphaproteobacteria</taxon>
        <taxon>Rickettsiales</taxon>
        <taxon>Candidatus Midichloriaceae</taxon>
        <taxon>Candidatus Jidaibacter</taxon>
    </lineage>
</organism>
<dbReference type="EMBL" id="JSWE01000092">
    <property type="protein sequence ID" value="KIE05591.1"/>
    <property type="molecule type" value="Genomic_DNA"/>
</dbReference>
<gene>
    <name evidence="1" type="ORF">NF27_DP01350</name>
</gene>
<accession>A0A0C1MZT9</accession>
<keyword evidence="2" id="KW-1185">Reference proteome</keyword>
<sequence length="62" mass="7376">MKNSLNFIKDRSSAFKLSNAICDAINKTYNKYWNTETSSKPSLESLEFSWRKNMRCYKPIFE</sequence>
<evidence type="ECO:0008006" key="3">
    <source>
        <dbReference type="Google" id="ProtNLM"/>
    </source>
</evidence>
<evidence type="ECO:0000313" key="1">
    <source>
        <dbReference type="EMBL" id="KIE05591.1"/>
    </source>
</evidence>
<dbReference type="Proteomes" id="UP000031258">
    <property type="component" value="Unassembled WGS sequence"/>
</dbReference>
<reference evidence="1 2" key="1">
    <citation type="submission" date="2014-11" db="EMBL/GenBank/DDBJ databases">
        <title>A Rickettsiales Symbiont of Amoebae With Ancient Features.</title>
        <authorList>
            <person name="Schulz F."/>
            <person name="Martijn J."/>
            <person name="Wascher F."/>
            <person name="Kostanjsek R."/>
            <person name="Ettema T.J."/>
            <person name="Horn M."/>
        </authorList>
    </citation>
    <scope>NUCLEOTIDE SEQUENCE [LARGE SCALE GENOMIC DNA]</scope>
    <source>
        <strain evidence="1 2">UWC36</strain>
    </source>
</reference>
<evidence type="ECO:0000313" key="2">
    <source>
        <dbReference type="Proteomes" id="UP000031258"/>
    </source>
</evidence>
<dbReference type="AlphaFoldDB" id="A0A0C1MZT9"/>